<reference evidence="1 2" key="1">
    <citation type="submission" date="2023-08" db="EMBL/GenBank/DDBJ databases">
        <title>Arthrobacter horti sp. nov., isolated from forest soil.</title>
        <authorList>
            <person name="Park M."/>
        </authorList>
    </citation>
    <scope>NUCLEOTIDE SEQUENCE [LARGE SCALE GENOMIC DNA]</scope>
    <source>
        <strain evidence="1 2">YJM1</strain>
    </source>
</reference>
<dbReference type="RefSeq" id="WP_305996002.1">
    <property type="nucleotide sequence ID" value="NZ_JAVALS010000003.1"/>
</dbReference>
<dbReference type="Pfam" id="PF11199">
    <property type="entry name" value="DUF2891"/>
    <property type="match status" value="1"/>
</dbReference>
<dbReference type="InterPro" id="IPR021365">
    <property type="entry name" value="DUF2891"/>
</dbReference>
<organism evidence="1 2">
    <name type="scientific">Arthrobacter horti</name>
    <dbReference type="NCBI Taxonomy" id="3068273"/>
    <lineage>
        <taxon>Bacteria</taxon>
        <taxon>Bacillati</taxon>
        <taxon>Actinomycetota</taxon>
        <taxon>Actinomycetes</taxon>
        <taxon>Micrococcales</taxon>
        <taxon>Micrococcaceae</taxon>
        <taxon>Arthrobacter</taxon>
    </lineage>
</organism>
<keyword evidence="2" id="KW-1185">Reference proteome</keyword>
<name>A0ABT9IMY3_9MICC</name>
<accession>A0ABT9IMY3</accession>
<proteinExistence type="predicted"/>
<sequence length="345" mass="37925">MTDTLFPDAAAHCAAVVLDNLGRAYPYASHHVERSREDLHTPAELHPAFHTSFDWHSCVHMHWLGASVVEAAANGEAELPEGVQEQLRAALEANLTEENLAVEAAYLLDNPSWERPYGWAWLLRLAATCSTARDPQLREWGRRLEGCVDAVATLLIRWTATAEHPVRHGLHTNSAFGLSYLHTAFRALGLEEAALACDDAGRRFFADDRAWATEWELSGQDFLSAGLSEADLMQRLLPSGEFAQWLHSFLPRLHAESRMLAVVGVADESDGYMVHLHGLNLTRAGQLARVAAALPAEDALRPVLRAAVEPLFRAGMHGLASGDFMSTHWLASFAWDARESIGALA</sequence>
<comment type="caution">
    <text evidence="1">The sequence shown here is derived from an EMBL/GenBank/DDBJ whole genome shotgun (WGS) entry which is preliminary data.</text>
</comment>
<protein>
    <submittedName>
        <fullName evidence="1">DUF2891 family protein</fullName>
    </submittedName>
</protein>
<gene>
    <name evidence="1" type="ORF">Q9R02_07340</name>
</gene>
<evidence type="ECO:0000313" key="2">
    <source>
        <dbReference type="Proteomes" id="UP001232725"/>
    </source>
</evidence>
<evidence type="ECO:0000313" key="1">
    <source>
        <dbReference type="EMBL" id="MDP5226959.1"/>
    </source>
</evidence>
<dbReference type="Proteomes" id="UP001232725">
    <property type="component" value="Unassembled WGS sequence"/>
</dbReference>
<dbReference type="EMBL" id="JAVALS010000003">
    <property type="protein sequence ID" value="MDP5226959.1"/>
    <property type="molecule type" value="Genomic_DNA"/>
</dbReference>